<dbReference type="InterPro" id="IPR019411">
    <property type="entry name" value="MMM1_dom"/>
</dbReference>
<keyword evidence="3 10" id="KW-0812">Transmembrane</keyword>
<keyword evidence="5 10" id="KW-1133">Transmembrane helix</keyword>
<dbReference type="Proteomes" id="UP000054350">
    <property type="component" value="Unassembled WGS sequence"/>
</dbReference>
<dbReference type="InterPro" id="IPR031468">
    <property type="entry name" value="SMP_LBD"/>
</dbReference>
<feature type="compositionally biased region" description="Low complexity" evidence="9">
    <location>
        <begin position="296"/>
        <end position="348"/>
    </location>
</feature>
<keyword evidence="6" id="KW-0445">Lipid transport</keyword>
<feature type="region of interest" description="Disordered" evidence="9">
    <location>
        <begin position="500"/>
        <end position="523"/>
    </location>
</feature>
<reference evidence="13" key="2">
    <citation type="submission" date="2009-11" db="EMBL/GenBank/DDBJ databases">
        <title>The Genome Sequence of Allomyces macrogynus strain ATCC 38327.</title>
        <authorList>
            <consortium name="The Broad Institute Genome Sequencing Platform"/>
            <person name="Russ C."/>
            <person name="Cuomo C."/>
            <person name="Shea T."/>
            <person name="Young S.K."/>
            <person name="Zeng Q."/>
            <person name="Koehrsen M."/>
            <person name="Haas B."/>
            <person name="Borodovsky M."/>
            <person name="Guigo R."/>
            <person name="Alvarado L."/>
            <person name="Berlin A."/>
            <person name="Borenstein D."/>
            <person name="Chen Z."/>
            <person name="Engels R."/>
            <person name="Freedman E."/>
            <person name="Gellesch M."/>
            <person name="Goldberg J."/>
            <person name="Griggs A."/>
            <person name="Gujja S."/>
            <person name="Heiman D."/>
            <person name="Hepburn T."/>
            <person name="Howarth C."/>
            <person name="Jen D."/>
            <person name="Larson L."/>
            <person name="Lewis B."/>
            <person name="Mehta T."/>
            <person name="Park D."/>
            <person name="Pearson M."/>
            <person name="Roberts A."/>
            <person name="Saif S."/>
            <person name="Shenoy N."/>
            <person name="Sisk P."/>
            <person name="Stolte C."/>
            <person name="Sykes S."/>
            <person name="Walk T."/>
            <person name="White J."/>
            <person name="Yandava C."/>
            <person name="Burger G."/>
            <person name="Gray M.W."/>
            <person name="Holland P.W.H."/>
            <person name="King N."/>
            <person name="Lang F.B.F."/>
            <person name="Roger A.J."/>
            <person name="Ruiz-Trillo I."/>
            <person name="Lander E."/>
            <person name="Nusbaum C."/>
        </authorList>
    </citation>
    <scope>NUCLEOTIDE SEQUENCE [LARGE SCALE GENOMIC DNA]</scope>
    <source>
        <strain evidence="13">ATCC 38327</strain>
    </source>
</reference>
<protein>
    <recommendedName>
        <fullName evidence="11">SMP-LTD domain-containing protein</fullName>
    </recommendedName>
</protein>
<keyword evidence="4" id="KW-0256">Endoplasmic reticulum</keyword>
<keyword evidence="8 10" id="KW-0472">Membrane</keyword>
<feature type="compositionally biased region" description="Gly residues" evidence="9">
    <location>
        <begin position="576"/>
        <end position="585"/>
    </location>
</feature>
<dbReference type="STRING" id="578462.A0A0L0SWE5"/>
<comment type="subcellular location">
    <subcellularLocation>
        <location evidence="1">Endoplasmic reticulum membrane</location>
    </subcellularLocation>
</comment>
<dbReference type="VEuPathDB" id="FungiDB:AMAG_11209"/>
<evidence type="ECO:0000256" key="1">
    <source>
        <dbReference type="ARBA" id="ARBA00004586"/>
    </source>
</evidence>
<evidence type="ECO:0000313" key="13">
    <source>
        <dbReference type="Proteomes" id="UP000054350"/>
    </source>
</evidence>
<evidence type="ECO:0000256" key="10">
    <source>
        <dbReference type="SAM" id="Phobius"/>
    </source>
</evidence>
<dbReference type="PROSITE" id="PS51847">
    <property type="entry name" value="SMP"/>
    <property type="match status" value="1"/>
</dbReference>
<evidence type="ECO:0000256" key="3">
    <source>
        <dbReference type="ARBA" id="ARBA00022692"/>
    </source>
</evidence>
<keyword evidence="7" id="KW-0446">Lipid-binding</keyword>
<feature type="region of interest" description="Disordered" evidence="9">
    <location>
        <begin position="559"/>
        <end position="585"/>
    </location>
</feature>
<evidence type="ECO:0000256" key="6">
    <source>
        <dbReference type="ARBA" id="ARBA00023055"/>
    </source>
</evidence>
<dbReference type="AlphaFoldDB" id="A0A0L0SWE5"/>
<sequence length="585" mass="60207">MSAAGAAAAAAAAAASSSAASAAGGNDELLVQHLVHAVSSQATAQFVKGLLLGILLTVGAALIAARTLLFHSPRGSSSTSRQLLLDRRRRGRTASTLGTASLRTPLPLPLSSLILLHRQLVAAAASAAASAPGTAAGTAPTAPQPQPDLPALDAPTSVDGETLAFANFLLAEVLGNYRSDPRFIEWIKVDLLQAALNKSLPSFVDRITVTDFLLGHHDQFPLFRKARLRPVRPDGGAGTARSSSAGGGASHRGGATTAAVNERWRIELEIELANLSEIAKQASTWTQANHHHAHHPGASAPSVASRSSAATASTRSRKLSTPAALAPTAAPLRSPSTTTLTTASTSAASPPPPAPEPDDHDADPPRSSSDSGLETQLVLNWARPSLAALPIHLLLEVTALRGTLAIEFHPATTDVDGSPLPAVVTLSLLQGYQLQFRISSLLGSRTKVRDVPKIADLITMTLRNQVQSRIVEPNYIAVPLPGVPETPRILVDPVSAASAVPPPRRAGSLRDVSGGGGMPATDRELLQSSPFARSQARAAMGMAAAAAVPVAGGAGWPREGSGMGMARSMSMPAAEGGAGVRGRRR</sequence>
<evidence type="ECO:0000259" key="11">
    <source>
        <dbReference type="PROSITE" id="PS51847"/>
    </source>
</evidence>
<dbReference type="PANTHER" id="PTHR13466">
    <property type="entry name" value="TEX2 PROTEIN-RELATED"/>
    <property type="match status" value="1"/>
</dbReference>
<dbReference type="OrthoDB" id="5599157at2759"/>
<dbReference type="GO" id="GO:0015914">
    <property type="term" value="P:phospholipid transport"/>
    <property type="evidence" value="ECO:0007669"/>
    <property type="project" value="TreeGrafter"/>
</dbReference>
<evidence type="ECO:0000256" key="7">
    <source>
        <dbReference type="ARBA" id="ARBA00023121"/>
    </source>
</evidence>
<evidence type="ECO:0000256" key="9">
    <source>
        <dbReference type="SAM" id="MobiDB-lite"/>
    </source>
</evidence>
<feature type="region of interest" description="Disordered" evidence="9">
    <location>
        <begin position="229"/>
        <end position="256"/>
    </location>
</feature>
<name>A0A0L0SWE5_ALLM3</name>
<organism evidence="12 13">
    <name type="scientific">Allomyces macrogynus (strain ATCC 38327)</name>
    <name type="common">Allomyces javanicus var. macrogynus</name>
    <dbReference type="NCBI Taxonomy" id="578462"/>
    <lineage>
        <taxon>Eukaryota</taxon>
        <taxon>Fungi</taxon>
        <taxon>Fungi incertae sedis</taxon>
        <taxon>Blastocladiomycota</taxon>
        <taxon>Blastocladiomycetes</taxon>
        <taxon>Blastocladiales</taxon>
        <taxon>Blastocladiaceae</taxon>
        <taxon>Allomyces</taxon>
    </lineage>
</organism>
<evidence type="ECO:0000256" key="8">
    <source>
        <dbReference type="ARBA" id="ARBA00023136"/>
    </source>
</evidence>
<evidence type="ECO:0000256" key="2">
    <source>
        <dbReference type="ARBA" id="ARBA00022448"/>
    </source>
</evidence>
<feature type="domain" description="SMP-LTD" evidence="11">
    <location>
        <begin position="159"/>
        <end position="481"/>
    </location>
</feature>
<feature type="region of interest" description="Disordered" evidence="9">
    <location>
        <begin position="284"/>
        <end position="373"/>
    </location>
</feature>
<proteinExistence type="predicted"/>
<evidence type="ECO:0000256" key="4">
    <source>
        <dbReference type="ARBA" id="ARBA00022824"/>
    </source>
</evidence>
<accession>A0A0L0SWE5</accession>
<reference evidence="12 13" key="1">
    <citation type="submission" date="2009-11" db="EMBL/GenBank/DDBJ databases">
        <title>Annotation of Allomyces macrogynus ATCC 38327.</title>
        <authorList>
            <consortium name="The Broad Institute Genome Sequencing Platform"/>
            <person name="Russ C."/>
            <person name="Cuomo C."/>
            <person name="Burger G."/>
            <person name="Gray M.W."/>
            <person name="Holland P.W.H."/>
            <person name="King N."/>
            <person name="Lang F.B.F."/>
            <person name="Roger A.J."/>
            <person name="Ruiz-Trillo I."/>
            <person name="Young S.K."/>
            <person name="Zeng Q."/>
            <person name="Gargeya S."/>
            <person name="Fitzgerald M."/>
            <person name="Haas B."/>
            <person name="Abouelleil A."/>
            <person name="Alvarado L."/>
            <person name="Arachchi H.M."/>
            <person name="Berlin A."/>
            <person name="Chapman S.B."/>
            <person name="Gearin G."/>
            <person name="Goldberg J."/>
            <person name="Griggs A."/>
            <person name="Gujja S."/>
            <person name="Hansen M."/>
            <person name="Heiman D."/>
            <person name="Howarth C."/>
            <person name="Larimer J."/>
            <person name="Lui A."/>
            <person name="MacDonald P.J.P."/>
            <person name="McCowen C."/>
            <person name="Montmayeur A."/>
            <person name="Murphy C."/>
            <person name="Neiman D."/>
            <person name="Pearson M."/>
            <person name="Priest M."/>
            <person name="Roberts A."/>
            <person name="Saif S."/>
            <person name="Shea T."/>
            <person name="Sisk P."/>
            <person name="Stolte C."/>
            <person name="Sykes S."/>
            <person name="Wortman J."/>
            <person name="Nusbaum C."/>
            <person name="Birren B."/>
        </authorList>
    </citation>
    <scope>NUCLEOTIDE SEQUENCE [LARGE SCALE GENOMIC DNA]</scope>
    <source>
        <strain evidence="12 13">ATCC 38327</strain>
    </source>
</reference>
<feature type="compositionally biased region" description="Low complexity" evidence="9">
    <location>
        <begin position="132"/>
        <end position="141"/>
    </location>
</feature>
<keyword evidence="2" id="KW-0813">Transport</keyword>
<dbReference type="EMBL" id="GG745351">
    <property type="protein sequence ID" value="KNE66710.1"/>
    <property type="molecule type" value="Genomic_DNA"/>
</dbReference>
<dbReference type="Pfam" id="PF10296">
    <property type="entry name" value="MMM1"/>
    <property type="match status" value="2"/>
</dbReference>
<keyword evidence="13" id="KW-1185">Reference proteome</keyword>
<evidence type="ECO:0000313" key="12">
    <source>
        <dbReference type="EMBL" id="KNE66710.1"/>
    </source>
</evidence>
<dbReference type="GO" id="GO:0005789">
    <property type="term" value="C:endoplasmic reticulum membrane"/>
    <property type="evidence" value="ECO:0007669"/>
    <property type="project" value="UniProtKB-SubCell"/>
</dbReference>
<gene>
    <name evidence="12" type="ORF">AMAG_11209</name>
</gene>
<feature type="transmembrane region" description="Helical" evidence="10">
    <location>
        <begin position="46"/>
        <end position="69"/>
    </location>
</feature>
<feature type="compositionally biased region" description="Low complexity" evidence="9">
    <location>
        <begin position="559"/>
        <end position="575"/>
    </location>
</feature>
<dbReference type="GO" id="GO:1990456">
    <property type="term" value="P:mitochondrion-endoplasmic reticulum membrane tethering"/>
    <property type="evidence" value="ECO:0007669"/>
    <property type="project" value="TreeGrafter"/>
</dbReference>
<evidence type="ECO:0000256" key="5">
    <source>
        <dbReference type="ARBA" id="ARBA00022989"/>
    </source>
</evidence>
<dbReference type="GO" id="GO:0008289">
    <property type="term" value="F:lipid binding"/>
    <property type="evidence" value="ECO:0007669"/>
    <property type="project" value="UniProtKB-KW"/>
</dbReference>
<dbReference type="PANTHER" id="PTHR13466:SF0">
    <property type="entry name" value="SMP-LTD DOMAIN-CONTAINING PROTEIN"/>
    <property type="match status" value="1"/>
</dbReference>
<dbReference type="GO" id="GO:0032865">
    <property type="term" value="C:ERMES complex"/>
    <property type="evidence" value="ECO:0007669"/>
    <property type="project" value="TreeGrafter"/>
</dbReference>
<feature type="region of interest" description="Disordered" evidence="9">
    <location>
        <begin position="132"/>
        <end position="155"/>
    </location>
</feature>